<dbReference type="Proteomes" id="UP000241085">
    <property type="component" value="Unassembled WGS sequence"/>
</dbReference>
<comment type="caution">
    <text evidence="1">The sequence shown here is derived from an EMBL/GenBank/DDBJ whole genome shotgun (WGS) entry which is preliminary data.</text>
</comment>
<keyword evidence="2" id="KW-1185">Reference proteome</keyword>
<evidence type="ECO:0000313" key="2">
    <source>
        <dbReference type="Proteomes" id="UP000241085"/>
    </source>
</evidence>
<dbReference type="AlphaFoldDB" id="A0A2T4UP49"/>
<proteinExistence type="predicted"/>
<dbReference type="EMBL" id="PZPL01000002">
    <property type="protein sequence ID" value="PTL71298.1"/>
    <property type="molecule type" value="Genomic_DNA"/>
</dbReference>
<sequence>MQQLTYASKSILTTDAVGDALLDLVTAIDRQQHSEVVTVPAFTDEGHLVEAKMTLDASSELVAVPVQLDVEDKHATTEAVIRAVDDIRSRIRSNRRTVSQPVLDDEQHAFHYDEF</sequence>
<organism evidence="1 2">
    <name type="scientific">Rathayibacter caricis DSM 15933</name>
    <dbReference type="NCBI Taxonomy" id="1328867"/>
    <lineage>
        <taxon>Bacteria</taxon>
        <taxon>Bacillati</taxon>
        <taxon>Actinomycetota</taxon>
        <taxon>Actinomycetes</taxon>
        <taxon>Micrococcales</taxon>
        <taxon>Microbacteriaceae</taxon>
        <taxon>Rathayibacter</taxon>
    </lineage>
</organism>
<dbReference type="RefSeq" id="WP_107576108.1">
    <property type="nucleotide sequence ID" value="NZ_PZPL01000002.1"/>
</dbReference>
<gene>
    <name evidence="1" type="ORF">C1I63_18920</name>
</gene>
<accession>A0A2T4UP49</accession>
<protein>
    <submittedName>
        <fullName evidence="1">Uncharacterized protein</fullName>
    </submittedName>
</protein>
<reference evidence="1 2" key="1">
    <citation type="submission" date="2018-03" db="EMBL/GenBank/DDBJ databases">
        <title>Bacteriophage NCPPB3778 and a type I-E CRISPR drive the evolution of the US Biological Select Agent, Rathayibacter toxicus.</title>
        <authorList>
            <person name="Davis E.W.II."/>
            <person name="Tabima J.F."/>
            <person name="Weisberg A.J."/>
            <person name="Dantas Lopes L."/>
            <person name="Wiseman M.S."/>
            <person name="Wiseman M.S."/>
            <person name="Pupko T."/>
            <person name="Belcher M.S."/>
            <person name="Sechler A.J."/>
            <person name="Tancos M.A."/>
            <person name="Schroeder B.K."/>
            <person name="Murray T.D."/>
            <person name="Luster D.G."/>
            <person name="Schneider W.L."/>
            <person name="Rogers E."/>
            <person name="Andreote F.D."/>
            <person name="Grunwald N.J."/>
            <person name="Putnam M.L."/>
            <person name="Chang J.H."/>
        </authorList>
    </citation>
    <scope>NUCLEOTIDE SEQUENCE [LARGE SCALE GENOMIC DNA]</scope>
    <source>
        <strain evidence="1 2">DSM 15933</strain>
    </source>
</reference>
<evidence type="ECO:0000313" key="1">
    <source>
        <dbReference type="EMBL" id="PTL71298.1"/>
    </source>
</evidence>
<name>A0A2T4UP49_9MICO</name>